<feature type="repeat" description="WD" evidence="3">
    <location>
        <begin position="143"/>
        <end position="184"/>
    </location>
</feature>
<evidence type="ECO:0000256" key="1">
    <source>
        <dbReference type="ARBA" id="ARBA00022574"/>
    </source>
</evidence>
<dbReference type="STRING" id="34475.A0A4Y9YUA3"/>
<dbReference type="EMBL" id="SEKV01000072">
    <property type="protein sequence ID" value="TFY65333.1"/>
    <property type="molecule type" value="Genomic_DNA"/>
</dbReference>
<feature type="repeat" description="WD" evidence="3">
    <location>
        <begin position="269"/>
        <end position="310"/>
    </location>
</feature>
<keyword evidence="2" id="KW-0677">Repeat</keyword>
<evidence type="ECO:0000256" key="2">
    <source>
        <dbReference type="ARBA" id="ARBA00022737"/>
    </source>
</evidence>
<dbReference type="InterPro" id="IPR015943">
    <property type="entry name" value="WD40/YVTN_repeat-like_dom_sf"/>
</dbReference>
<feature type="repeat" description="WD" evidence="3">
    <location>
        <begin position="376"/>
        <end position="410"/>
    </location>
</feature>
<dbReference type="InterPro" id="IPR020472">
    <property type="entry name" value="WD40_PAC1"/>
</dbReference>
<gene>
    <name evidence="5" type="ORF">EVJ58_g2039</name>
</gene>
<feature type="compositionally biased region" description="Acidic residues" evidence="4">
    <location>
        <begin position="12"/>
        <end position="22"/>
    </location>
</feature>
<dbReference type="CDD" id="cd00200">
    <property type="entry name" value="WD40"/>
    <property type="match status" value="1"/>
</dbReference>
<dbReference type="InterPro" id="IPR001680">
    <property type="entry name" value="WD40_rpt"/>
</dbReference>
<proteinExistence type="predicted"/>
<dbReference type="PROSITE" id="PS50294">
    <property type="entry name" value="WD_REPEATS_REGION"/>
    <property type="match status" value="5"/>
</dbReference>
<name>A0A4Y9YUA3_9APHY</name>
<dbReference type="PROSITE" id="PS50082">
    <property type="entry name" value="WD_REPEATS_2"/>
    <property type="match status" value="7"/>
</dbReference>
<dbReference type="GO" id="GO:1990234">
    <property type="term" value="C:transferase complex"/>
    <property type="evidence" value="ECO:0007669"/>
    <property type="project" value="UniProtKB-ARBA"/>
</dbReference>
<protein>
    <submittedName>
        <fullName evidence="5">Uncharacterized protein</fullName>
    </submittedName>
</protein>
<evidence type="ECO:0000313" key="5">
    <source>
        <dbReference type="EMBL" id="TFY65333.1"/>
    </source>
</evidence>
<dbReference type="PANTHER" id="PTHR22847">
    <property type="entry name" value="WD40 REPEAT PROTEIN"/>
    <property type="match status" value="1"/>
</dbReference>
<keyword evidence="1 3" id="KW-0853">WD repeat</keyword>
<dbReference type="InterPro" id="IPR019775">
    <property type="entry name" value="WD40_repeat_CS"/>
</dbReference>
<dbReference type="Proteomes" id="UP000298390">
    <property type="component" value="Unassembled WGS sequence"/>
</dbReference>
<feature type="repeat" description="WD" evidence="3">
    <location>
        <begin position="334"/>
        <end position="375"/>
    </location>
</feature>
<dbReference type="SMART" id="SM00320">
    <property type="entry name" value="WD40"/>
    <property type="match status" value="7"/>
</dbReference>
<dbReference type="Gene3D" id="2.130.10.10">
    <property type="entry name" value="YVTN repeat-like/Quinoprotein amine dehydrogenase"/>
    <property type="match status" value="3"/>
</dbReference>
<dbReference type="PROSITE" id="PS00678">
    <property type="entry name" value="WD_REPEATS_1"/>
    <property type="match status" value="3"/>
</dbReference>
<sequence>MSEDIPKSAMDAEIDEDVDEAETSSRVDKGKGRATEEDVLEAQGEDLHVPQNEEETDPPLEHTLDNLNLGPAGENNQITAEFKALDADPAVLPFPLNSADGRRGGVTALEYSRREDRVAAGFEDSSILVWDANTRRLLHELRDIEHTDYVCALAFSPDATTLAVGYRDAVVIVWDLTTGERITTLTGHDGFVNCVVYSPDGRTLASAAVDATVKLWDTETYTERASTTDHDALVLGVLFSPDGSRILSGAADGVARLWNATDAAALREFQGHDGVIYEVAFSPDGRRLVTSSDDGTARVWSAESGDEFMRISEHSGEGIVKVANSYSAELLDTIEGGSEFASSPTLSSNGQYVAAGGEDYSLSIWNTETNRRIARLPGHRDIITRICFSPDNERVVSAADDGRVRLWQLSDLPTPPPSDDGEEAEEEGGTAEEEDKSKEEEEEEVVVEEDEQKEDRDV</sequence>
<feature type="region of interest" description="Disordered" evidence="4">
    <location>
        <begin position="409"/>
        <end position="458"/>
    </location>
</feature>
<dbReference type="InterPro" id="IPR036322">
    <property type="entry name" value="WD40_repeat_dom_sf"/>
</dbReference>
<feature type="compositionally biased region" description="Acidic residues" evidence="4">
    <location>
        <begin position="419"/>
        <end position="452"/>
    </location>
</feature>
<reference evidence="5 6" key="1">
    <citation type="submission" date="2019-01" db="EMBL/GenBank/DDBJ databases">
        <title>Genome sequencing of the rare red list fungi Fomitopsis rosea.</title>
        <authorList>
            <person name="Buettner E."/>
            <person name="Kellner H."/>
        </authorList>
    </citation>
    <scope>NUCLEOTIDE SEQUENCE [LARGE SCALE GENOMIC DNA]</scope>
    <source>
        <strain evidence="5 6">DSM 105464</strain>
    </source>
</reference>
<dbReference type="PRINTS" id="PR00320">
    <property type="entry name" value="GPROTEINBRPT"/>
</dbReference>
<dbReference type="SUPFAM" id="SSF50978">
    <property type="entry name" value="WD40 repeat-like"/>
    <property type="match status" value="1"/>
</dbReference>
<feature type="repeat" description="WD" evidence="3">
    <location>
        <begin position="227"/>
        <end position="268"/>
    </location>
</feature>
<feature type="repeat" description="WD" evidence="3">
    <location>
        <begin position="185"/>
        <end position="226"/>
    </location>
</feature>
<dbReference type="AlphaFoldDB" id="A0A4Y9YUA3"/>
<dbReference type="Pfam" id="PF00400">
    <property type="entry name" value="WD40"/>
    <property type="match status" value="7"/>
</dbReference>
<feature type="region of interest" description="Disordered" evidence="4">
    <location>
        <begin position="1"/>
        <end position="60"/>
    </location>
</feature>
<organism evidence="5 6">
    <name type="scientific">Rhodofomes roseus</name>
    <dbReference type="NCBI Taxonomy" id="34475"/>
    <lineage>
        <taxon>Eukaryota</taxon>
        <taxon>Fungi</taxon>
        <taxon>Dikarya</taxon>
        <taxon>Basidiomycota</taxon>
        <taxon>Agaricomycotina</taxon>
        <taxon>Agaricomycetes</taxon>
        <taxon>Polyporales</taxon>
        <taxon>Rhodofomes</taxon>
    </lineage>
</organism>
<feature type="repeat" description="WD" evidence="3">
    <location>
        <begin position="99"/>
        <end position="140"/>
    </location>
</feature>
<feature type="compositionally biased region" description="Basic and acidic residues" evidence="4">
    <location>
        <begin position="23"/>
        <end position="36"/>
    </location>
</feature>
<comment type="caution">
    <text evidence="5">The sequence shown here is derived from an EMBL/GenBank/DDBJ whole genome shotgun (WGS) entry which is preliminary data.</text>
</comment>
<evidence type="ECO:0000256" key="4">
    <source>
        <dbReference type="SAM" id="MobiDB-lite"/>
    </source>
</evidence>
<evidence type="ECO:0000313" key="6">
    <source>
        <dbReference type="Proteomes" id="UP000298390"/>
    </source>
</evidence>
<accession>A0A4Y9YUA3</accession>
<evidence type="ECO:0000256" key="3">
    <source>
        <dbReference type="PROSITE-ProRule" id="PRU00221"/>
    </source>
</evidence>
<dbReference type="PANTHER" id="PTHR22847:SF637">
    <property type="entry name" value="WD REPEAT DOMAIN 5B"/>
    <property type="match status" value="1"/>
</dbReference>